<dbReference type="UniPathway" id="UPA00109">
    <property type="reaction ID" value="UER00185"/>
</dbReference>
<feature type="binding site" evidence="12 13">
    <location>
        <begin position="21"/>
        <end position="23"/>
    </location>
    <ligand>
        <name>substrate</name>
    </ligand>
</feature>
<dbReference type="FunFam" id="3.40.50.1260:FF:000006">
    <property type="entry name" value="Phosphoglycerate kinase"/>
    <property type="match status" value="1"/>
</dbReference>
<dbReference type="EMBL" id="CP000471">
    <property type="protein sequence ID" value="ABK44394.1"/>
    <property type="molecule type" value="Genomic_DNA"/>
</dbReference>
<dbReference type="RefSeq" id="WP_011713538.1">
    <property type="nucleotide sequence ID" value="NC_008576.1"/>
</dbReference>
<feature type="binding site" evidence="12">
    <location>
        <position position="120"/>
    </location>
    <ligand>
        <name>substrate</name>
    </ligand>
</feature>
<dbReference type="CDD" id="cd00318">
    <property type="entry name" value="Phosphoglycerate_kinase"/>
    <property type="match status" value="1"/>
</dbReference>
<evidence type="ECO:0000256" key="8">
    <source>
        <dbReference type="ARBA" id="ARBA00022741"/>
    </source>
</evidence>
<keyword evidence="12" id="KW-0963">Cytoplasm</keyword>
<accession>A0L8V1</accession>
<dbReference type="GO" id="GO:0005524">
    <property type="term" value="F:ATP binding"/>
    <property type="evidence" value="ECO:0007669"/>
    <property type="project" value="UniProtKB-KW"/>
</dbReference>
<dbReference type="GO" id="GO:0006096">
    <property type="term" value="P:glycolytic process"/>
    <property type="evidence" value="ECO:0007669"/>
    <property type="project" value="UniProtKB-UniRule"/>
</dbReference>
<evidence type="ECO:0000256" key="10">
    <source>
        <dbReference type="ARBA" id="ARBA00022840"/>
    </source>
</evidence>
<protein>
    <recommendedName>
        <fullName evidence="6 12">Phosphoglycerate kinase</fullName>
        <ecNumber evidence="5 12">2.7.2.3</ecNumber>
    </recommendedName>
</protein>
<feature type="binding site" evidence="13">
    <location>
        <position position="120"/>
    </location>
    <ligand>
        <name>(2R)-3-phosphoglycerate</name>
        <dbReference type="ChEBI" id="CHEBI:58272"/>
    </ligand>
</feature>
<dbReference type="EC" id="2.7.2.3" evidence="5 12"/>
<dbReference type="OrthoDB" id="9808460at2"/>
<comment type="catalytic activity">
    <reaction evidence="1 12 15">
        <text>(2R)-3-phosphoglycerate + ATP = (2R)-3-phospho-glyceroyl phosphate + ADP</text>
        <dbReference type="Rhea" id="RHEA:14801"/>
        <dbReference type="ChEBI" id="CHEBI:30616"/>
        <dbReference type="ChEBI" id="CHEBI:57604"/>
        <dbReference type="ChEBI" id="CHEBI:58272"/>
        <dbReference type="ChEBI" id="CHEBI:456216"/>
        <dbReference type="EC" id="2.7.2.3"/>
    </reaction>
</comment>
<evidence type="ECO:0000256" key="14">
    <source>
        <dbReference type="PIRSR" id="PIRSR000724-2"/>
    </source>
</evidence>
<evidence type="ECO:0000256" key="6">
    <source>
        <dbReference type="ARBA" id="ARBA00016471"/>
    </source>
</evidence>
<evidence type="ECO:0000256" key="3">
    <source>
        <dbReference type="ARBA" id="ARBA00008982"/>
    </source>
</evidence>
<feature type="binding site" evidence="12 14">
    <location>
        <position position="326"/>
    </location>
    <ligand>
        <name>ATP</name>
        <dbReference type="ChEBI" id="CHEBI:30616"/>
    </ligand>
</feature>
<feature type="binding site" evidence="13">
    <location>
        <position position="153"/>
    </location>
    <ligand>
        <name>(2R)-3-phosphoglycerate</name>
        <dbReference type="ChEBI" id="CHEBI:58272"/>
    </ligand>
</feature>
<keyword evidence="10 12" id="KW-0067">ATP-binding</keyword>
<feature type="binding site" evidence="13">
    <location>
        <position position="37"/>
    </location>
    <ligand>
        <name>(2R)-3-phosphoglycerate</name>
        <dbReference type="ChEBI" id="CHEBI:58272"/>
    </ligand>
</feature>
<keyword evidence="7 12" id="KW-0808">Transferase</keyword>
<dbReference type="AlphaFoldDB" id="A0L8V1"/>
<dbReference type="PROSITE" id="PS00111">
    <property type="entry name" value="PGLYCERATE_KINASE"/>
    <property type="match status" value="1"/>
</dbReference>
<name>A0L8V1_MAGMM</name>
<dbReference type="PANTHER" id="PTHR11406">
    <property type="entry name" value="PHOSPHOGLYCERATE KINASE"/>
    <property type="match status" value="1"/>
</dbReference>
<feature type="binding site" evidence="12 14">
    <location>
        <position position="295"/>
    </location>
    <ligand>
        <name>ATP</name>
        <dbReference type="ChEBI" id="CHEBI:30616"/>
    </ligand>
</feature>
<organism evidence="16 17">
    <name type="scientific">Magnetococcus marinus (strain ATCC BAA-1437 / JCM 17883 / MC-1)</name>
    <dbReference type="NCBI Taxonomy" id="156889"/>
    <lineage>
        <taxon>Bacteria</taxon>
        <taxon>Pseudomonadati</taxon>
        <taxon>Pseudomonadota</taxon>
        <taxon>Magnetococcia</taxon>
        <taxon>Magnetococcales</taxon>
        <taxon>Magnetococcaceae</taxon>
        <taxon>Magnetococcus</taxon>
    </lineage>
</organism>
<dbReference type="InterPro" id="IPR036043">
    <property type="entry name" value="Phosphoglycerate_kinase_sf"/>
</dbReference>
<evidence type="ECO:0000256" key="12">
    <source>
        <dbReference type="HAMAP-Rule" id="MF_00145"/>
    </source>
</evidence>
<evidence type="ECO:0000256" key="1">
    <source>
        <dbReference type="ARBA" id="ARBA00000642"/>
    </source>
</evidence>
<feature type="binding site" evidence="12 14">
    <location>
        <position position="204"/>
    </location>
    <ligand>
        <name>ATP</name>
        <dbReference type="ChEBI" id="CHEBI:30616"/>
    </ligand>
</feature>
<dbReference type="FunFam" id="3.40.50.1260:FF:000003">
    <property type="entry name" value="Phosphoglycerate kinase"/>
    <property type="match status" value="1"/>
</dbReference>
<reference evidence="17" key="1">
    <citation type="journal article" date="2009" name="Appl. Environ. Microbiol.">
        <title>Complete genome sequence of the chemolithoautotrophic marine magnetotactic coccus strain MC-1.</title>
        <authorList>
            <person name="Schubbe S."/>
            <person name="Williams T.J."/>
            <person name="Xie G."/>
            <person name="Kiss H.E."/>
            <person name="Brettin T.S."/>
            <person name="Martinez D."/>
            <person name="Ross C.A."/>
            <person name="Schuler D."/>
            <person name="Cox B.L."/>
            <person name="Nealson K.H."/>
            <person name="Bazylinski D.A."/>
        </authorList>
    </citation>
    <scope>NUCLEOTIDE SEQUENCE [LARGE SCALE GENOMIC DNA]</scope>
    <source>
        <strain evidence="17">ATCC BAA-1437 / JCM 17883 / MC-1</strain>
    </source>
</reference>
<evidence type="ECO:0000256" key="9">
    <source>
        <dbReference type="ARBA" id="ARBA00022777"/>
    </source>
</evidence>
<keyword evidence="9 12" id="KW-0418">Kinase</keyword>
<evidence type="ECO:0000256" key="2">
    <source>
        <dbReference type="ARBA" id="ARBA00004838"/>
    </source>
</evidence>
<dbReference type="eggNOG" id="COG0126">
    <property type="taxonomic scope" value="Bacteria"/>
</dbReference>
<dbReference type="Pfam" id="PF00162">
    <property type="entry name" value="PGK"/>
    <property type="match status" value="1"/>
</dbReference>
<proteinExistence type="inferred from homology"/>
<dbReference type="PRINTS" id="PR00477">
    <property type="entry name" value="PHGLYCKINASE"/>
</dbReference>
<dbReference type="GO" id="GO:0005829">
    <property type="term" value="C:cytosol"/>
    <property type="evidence" value="ECO:0007669"/>
    <property type="project" value="UniProtKB-ARBA"/>
</dbReference>
<dbReference type="GO" id="GO:0043531">
    <property type="term" value="F:ADP binding"/>
    <property type="evidence" value="ECO:0007669"/>
    <property type="project" value="TreeGrafter"/>
</dbReference>
<comment type="similarity">
    <text evidence="3 12 15">Belongs to the phosphoglycerate kinase family.</text>
</comment>
<dbReference type="Gene3D" id="3.40.50.1260">
    <property type="entry name" value="Phosphoglycerate kinase, N-terminal domain"/>
    <property type="match status" value="2"/>
</dbReference>
<dbReference type="GO" id="GO:0006094">
    <property type="term" value="P:gluconeogenesis"/>
    <property type="evidence" value="ECO:0007669"/>
    <property type="project" value="TreeGrafter"/>
</dbReference>
<feature type="binding site" evidence="12">
    <location>
        <position position="153"/>
    </location>
    <ligand>
        <name>substrate</name>
    </ligand>
</feature>
<evidence type="ECO:0000313" key="16">
    <source>
        <dbReference type="EMBL" id="ABK44394.1"/>
    </source>
</evidence>
<dbReference type="PANTHER" id="PTHR11406:SF23">
    <property type="entry name" value="PHOSPHOGLYCERATE KINASE 1, CHLOROPLASTIC-RELATED"/>
    <property type="match status" value="1"/>
</dbReference>
<keyword evidence="17" id="KW-1185">Reference proteome</keyword>
<feature type="binding site" evidence="12 13">
    <location>
        <begin position="60"/>
        <end position="63"/>
    </location>
    <ligand>
        <name>substrate</name>
    </ligand>
</feature>
<evidence type="ECO:0000256" key="7">
    <source>
        <dbReference type="ARBA" id="ARBA00022679"/>
    </source>
</evidence>
<dbReference type="InterPro" id="IPR015824">
    <property type="entry name" value="Phosphoglycerate_kinase_N"/>
</dbReference>
<keyword evidence="11 12" id="KW-0324">Glycolysis</keyword>
<dbReference type="KEGG" id="mgm:Mmc1_1886"/>
<dbReference type="STRING" id="156889.Mmc1_1886"/>
<dbReference type="Proteomes" id="UP000002586">
    <property type="component" value="Chromosome"/>
</dbReference>
<evidence type="ECO:0000256" key="13">
    <source>
        <dbReference type="PIRSR" id="PIRSR000724-1"/>
    </source>
</evidence>
<dbReference type="HAMAP" id="MF_00145">
    <property type="entry name" value="Phosphoglyc_kinase"/>
    <property type="match status" value="1"/>
</dbReference>
<dbReference type="GO" id="GO:0004618">
    <property type="term" value="F:phosphoglycerate kinase activity"/>
    <property type="evidence" value="ECO:0007669"/>
    <property type="project" value="UniProtKB-UniRule"/>
</dbReference>
<evidence type="ECO:0000256" key="4">
    <source>
        <dbReference type="ARBA" id="ARBA00011245"/>
    </source>
</evidence>
<comment type="subunit">
    <text evidence="4 12">Monomer.</text>
</comment>
<evidence type="ECO:0000256" key="5">
    <source>
        <dbReference type="ARBA" id="ARBA00013061"/>
    </source>
</evidence>
<evidence type="ECO:0000256" key="11">
    <source>
        <dbReference type="ARBA" id="ARBA00023152"/>
    </source>
</evidence>
<dbReference type="SUPFAM" id="SSF53748">
    <property type="entry name" value="Phosphoglycerate kinase"/>
    <property type="match status" value="1"/>
</dbReference>
<gene>
    <name evidence="12" type="primary">pgk</name>
    <name evidence="16" type="ordered locus">Mmc1_1886</name>
</gene>
<evidence type="ECO:0000313" key="17">
    <source>
        <dbReference type="Proteomes" id="UP000002586"/>
    </source>
</evidence>
<feature type="binding site" evidence="12 14">
    <location>
        <begin position="352"/>
        <end position="355"/>
    </location>
    <ligand>
        <name>ATP</name>
        <dbReference type="ChEBI" id="CHEBI:30616"/>
    </ligand>
</feature>
<keyword evidence="8 12" id="KW-0547">Nucleotide-binding</keyword>
<dbReference type="PIRSF" id="PIRSF000724">
    <property type="entry name" value="Pgk"/>
    <property type="match status" value="1"/>
</dbReference>
<dbReference type="InterPro" id="IPR001576">
    <property type="entry name" value="Phosphoglycerate_kinase"/>
</dbReference>
<feature type="binding site" evidence="12">
    <location>
        <position position="37"/>
    </location>
    <ligand>
        <name>substrate</name>
    </ligand>
</feature>
<evidence type="ECO:0000256" key="15">
    <source>
        <dbReference type="RuleBase" id="RU000532"/>
    </source>
</evidence>
<sequence length="396" mass="41965">MNKRTIRDIDIKGKRVFMRVDFNVPLNEDGTVRSDKRIQGALPTIRYAIEQGAKVILASHLGRPSGDKFEPEFSLKPAGEALAALLGQPVKLAPDCVGAEVEAMVAAMQDGDVVLLENVRFHKGETKADVELSKGFAKLADVVVNDAFGTAHRAHSSNVGITEFVRPAVAGFLMADEMDYFDKVLGAPERPVMAILGGAKISGKIDVIEALLDKMDKIIIGGGMSFTFFKAMGYEIGNSLCEDEMLPVAEKTLAKAKEKGVSLILPVDCVAADAFREDANTQICSVEALPAGWMGLDIGPESVKLFAKALEGVKTVIWNGPMGVFEMAPFASGTNHLAHLLAESDCLSVIGGGDTAAAVKQAGVAKQLSYISTGGGASLELMEGKQLPGITSLDDK</sequence>
<reference evidence="16 17" key="2">
    <citation type="journal article" date="2012" name="Int. J. Syst. Evol. Microbiol.">
        <title>Magnetococcus marinus gen. nov., sp. nov., a marine, magnetotactic bacterium that represents a novel lineage (Magnetococcaceae fam. nov.; Magnetococcales ord. nov.) at the base of the Alphaproteobacteria.</title>
        <authorList>
            <person name="Bazylinski D.A."/>
            <person name="Williams T.J."/>
            <person name="Lefevre C.T."/>
            <person name="Berg R.J."/>
            <person name="Zhang C.L."/>
            <person name="Bowser S.S."/>
            <person name="Dean A.J."/>
            <person name="Beveridge T.J."/>
        </authorList>
    </citation>
    <scope>NUCLEOTIDE SEQUENCE [LARGE SCALE GENOMIC DNA]</scope>
    <source>
        <strain evidence="17">ATCC BAA-1437 / JCM 17883 / MC-1</strain>
    </source>
</reference>
<dbReference type="InterPro" id="IPR015911">
    <property type="entry name" value="Phosphoglycerate_kinase_CS"/>
</dbReference>
<comment type="subcellular location">
    <subcellularLocation>
        <location evidence="12">Cytoplasm</location>
    </subcellularLocation>
</comment>
<dbReference type="HOGENOM" id="CLU_025427_0_2_5"/>
<comment type="pathway">
    <text evidence="2 12">Carbohydrate degradation; glycolysis; pyruvate from D-glyceraldehyde 3-phosphate: step 2/5.</text>
</comment>